<proteinExistence type="predicted"/>
<protein>
    <submittedName>
        <fullName evidence="2">Uncharacterized protein</fullName>
    </submittedName>
</protein>
<dbReference type="Proteomes" id="UP000617743">
    <property type="component" value="Unassembled WGS sequence"/>
</dbReference>
<evidence type="ECO:0000313" key="2">
    <source>
        <dbReference type="EMBL" id="GGW95126.1"/>
    </source>
</evidence>
<accession>A0ABQ2X2M0</accession>
<evidence type="ECO:0000313" key="3">
    <source>
        <dbReference type="Proteomes" id="UP000617743"/>
    </source>
</evidence>
<feature type="transmembrane region" description="Helical" evidence="1">
    <location>
        <begin position="21"/>
        <end position="39"/>
    </location>
</feature>
<dbReference type="RefSeq" id="WP_190050324.1">
    <property type="nucleotide sequence ID" value="NZ_BMWC01000003.1"/>
</dbReference>
<sequence length="83" mass="9373">MMRQGTRWLASHVGRWQLLRPLVLVVLAMVMGLFVGWAGLPEWTLGIGILLLLLLDDVLKAYGKLRAARRDEQKDFSVSPVDD</sequence>
<keyword evidence="1" id="KW-0472">Membrane</keyword>
<feature type="transmembrane region" description="Helical" evidence="1">
    <location>
        <begin position="45"/>
        <end position="63"/>
    </location>
</feature>
<dbReference type="EMBL" id="BMWC01000003">
    <property type="protein sequence ID" value="GGW95126.1"/>
    <property type="molecule type" value="Genomic_DNA"/>
</dbReference>
<keyword evidence="1" id="KW-1133">Transmembrane helix</keyword>
<reference evidence="3" key="1">
    <citation type="journal article" date="2019" name="Int. J. Syst. Evol. Microbiol.">
        <title>The Global Catalogue of Microorganisms (GCM) 10K type strain sequencing project: providing services to taxonomists for standard genome sequencing and annotation.</title>
        <authorList>
            <consortium name="The Broad Institute Genomics Platform"/>
            <consortium name="The Broad Institute Genome Sequencing Center for Infectious Disease"/>
            <person name="Wu L."/>
            <person name="Ma J."/>
        </authorList>
    </citation>
    <scope>NUCLEOTIDE SEQUENCE [LARGE SCALE GENOMIC DNA]</scope>
    <source>
        <strain evidence="3">JCM 4866</strain>
    </source>
</reference>
<comment type="caution">
    <text evidence="2">The sequence shown here is derived from an EMBL/GenBank/DDBJ whole genome shotgun (WGS) entry which is preliminary data.</text>
</comment>
<keyword evidence="1" id="KW-0812">Transmembrane</keyword>
<keyword evidence="3" id="KW-1185">Reference proteome</keyword>
<organism evidence="2 3">
    <name type="scientific">Streptomyces lomondensis</name>
    <dbReference type="NCBI Taxonomy" id="68229"/>
    <lineage>
        <taxon>Bacteria</taxon>
        <taxon>Bacillati</taxon>
        <taxon>Actinomycetota</taxon>
        <taxon>Actinomycetes</taxon>
        <taxon>Kitasatosporales</taxon>
        <taxon>Streptomycetaceae</taxon>
        <taxon>Streptomyces</taxon>
    </lineage>
</organism>
<evidence type="ECO:0000256" key="1">
    <source>
        <dbReference type="SAM" id="Phobius"/>
    </source>
</evidence>
<name>A0ABQ2X2M0_9ACTN</name>
<gene>
    <name evidence="2" type="ORF">GCM10010383_25880</name>
</gene>